<dbReference type="GO" id="GO:0009055">
    <property type="term" value="F:electron transfer activity"/>
    <property type="evidence" value="ECO:0007669"/>
    <property type="project" value="TreeGrafter"/>
</dbReference>
<evidence type="ECO:0000256" key="6">
    <source>
        <dbReference type="ARBA" id="ARBA00022723"/>
    </source>
</evidence>
<evidence type="ECO:0000256" key="3">
    <source>
        <dbReference type="ARBA" id="ARBA00010312"/>
    </source>
</evidence>
<comment type="subcellular location">
    <subcellularLocation>
        <location evidence="2">Periplasm</location>
    </subcellularLocation>
</comment>
<evidence type="ECO:0000256" key="5">
    <source>
        <dbReference type="ARBA" id="ARBA00022485"/>
    </source>
</evidence>
<dbReference type="GO" id="GO:0051539">
    <property type="term" value="F:4 iron, 4 sulfur cluster binding"/>
    <property type="evidence" value="ECO:0007669"/>
    <property type="project" value="UniProtKB-KW"/>
</dbReference>
<name>A0A6P1ZHJ2_9BACT</name>
<feature type="domain" description="4Fe-4S Mo/W bis-MGD-type" evidence="10">
    <location>
        <begin position="54"/>
        <end position="110"/>
    </location>
</feature>
<dbReference type="PROSITE" id="PS51669">
    <property type="entry name" value="4FE4S_MOW_BIS_MGD"/>
    <property type="match status" value="1"/>
</dbReference>
<gene>
    <name evidence="11" type="ORF">DQK91_15325</name>
</gene>
<evidence type="ECO:0000256" key="4">
    <source>
        <dbReference type="ARBA" id="ARBA00011771"/>
    </source>
</evidence>
<accession>A0A6P1ZHJ2</accession>
<evidence type="ECO:0000256" key="8">
    <source>
        <dbReference type="ARBA" id="ARBA00023004"/>
    </source>
</evidence>
<dbReference type="InterPro" id="IPR027467">
    <property type="entry name" value="MopterinOxRdtase_cofactor_BS"/>
</dbReference>
<dbReference type="InterPro" id="IPR019546">
    <property type="entry name" value="TAT_signal_bac_arc"/>
</dbReference>
<evidence type="ECO:0000256" key="7">
    <source>
        <dbReference type="ARBA" id="ARBA00023002"/>
    </source>
</evidence>
<dbReference type="PROSITE" id="PS00551">
    <property type="entry name" value="MOLYBDOPTERIN_PROK_1"/>
    <property type="match status" value="1"/>
</dbReference>
<proteinExistence type="inferred from homology"/>
<dbReference type="GO" id="GO:0042597">
    <property type="term" value="C:periplasmic space"/>
    <property type="evidence" value="ECO:0007669"/>
    <property type="project" value="UniProtKB-SubCell"/>
</dbReference>
<dbReference type="Proteomes" id="UP000434052">
    <property type="component" value="Unassembled WGS sequence"/>
</dbReference>
<comment type="cofactor">
    <cofactor evidence="1">
        <name>[4Fe-4S] cluster</name>
        <dbReference type="ChEBI" id="CHEBI:49883"/>
    </cofactor>
</comment>
<evidence type="ECO:0000256" key="1">
    <source>
        <dbReference type="ARBA" id="ARBA00001966"/>
    </source>
</evidence>
<dbReference type="GO" id="GO:0009061">
    <property type="term" value="P:anaerobic respiration"/>
    <property type="evidence" value="ECO:0007669"/>
    <property type="project" value="TreeGrafter"/>
</dbReference>
<dbReference type="PANTHER" id="PTHR43598">
    <property type="entry name" value="TUNGSTEN-CONTAINING FORMYLMETHANOFURAN DEHYDROGENASE 2 SUBUNIT B"/>
    <property type="match status" value="1"/>
</dbReference>
<dbReference type="GO" id="GO:0016491">
    <property type="term" value="F:oxidoreductase activity"/>
    <property type="evidence" value="ECO:0007669"/>
    <property type="project" value="UniProtKB-KW"/>
</dbReference>
<dbReference type="InterPro" id="IPR006311">
    <property type="entry name" value="TAT_signal"/>
</dbReference>
<keyword evidence="8" id="KW-0408">Iron</keyword>
<evidence type="ECO:0000256" key="9">
    <source>
        <dbReference type="ARBA" id="ARBA00023014"/>
    </source>
</evidence>
<keyword evidence="6" id="KW-0479">Metal-binding</keyword>
<dbReference type="PROSITE" id="PS51318">
    <property type="entry name" value="TAT"/>
    <property type="match status" value="1"/>
</dbReference>
<evidence type="ECO:0000259" key="10">
    <source>
        <dbReference type="PROSITE" id="PS51669"/>
    </source>
</evidence>
<comment type="similarity">
    <text evidence="3">Belongs to the prokaryotic molybdopterin-containing oxidoreductase family.</text>
</comment>
<dbReference type="Gene3D" id="3.40.50.740">
    <property type="match status" value="1"/>
</dbReference>
<keyword evidence="7" id="KW-0560">Oxidoreductase</keyword>
<dbReference type="Pfam" id="PF04879">
    <property type="entry name" value="Molybdop_Fe4S4"/>
    <property type="match status" value="1"/>
</dbReference>
<dbReference type="EMBL" id="QMIF01000011">
    <property type="protein sequence ID" value="TVM32252.1"/>
    <property type="molecule type" value="Genomic_DNA"/>
</dbReference>
<dbReference type="SMART" id="SM00926">
    <property type="entry name" value="Molybdop_Fe4S4"/>
    <property type="match status" value="1"/>
</dbReference>
<keyword evidence="9" id="KW-0411">Iron-sulfur</keyword>
<comment type="subunit">
    <text evidence="4">Heterodimer of a large and a small subunit.</text>
</comment>
<dbReference type="InterPro" id="IPR006963">
    <property type="entry name" value="Mopterin_OxRdtase_4Fe-4S_dom"/>
</dbReference>
<dbReference type="SUPFAM" id="SSF53706">
    <property type="entry name" value="Formate dehydrogenase/DMSO reductase, domains 1-3"/>
    <property type="match status" value="1"/>
</dbReference>
<organism evidence="11 12">
    <name type="scientific">Oceanidesulfovibrio marinus</name>
    <dbReference type="NCBI Taxonomy" id="370038"/>
    <lineage>
        <taxon>Bacteria</taxon>
        <taxon>Pseudomonadati</taxon>
        <taxon>Thermodesulfobacteriota</taxon>
        <taxon>Desulfovibrionia</taxon>
        <taxon>Desulfovibrionales</taxon>
        <taxon>Desulfovibrionaceae</taxon>
        <taxon>Oceanidesulfovibrio</taxon>
    </lineage>
</organism>
<evidence type="ECO:0000313" key="11">
    <source>
        <dbReference type="EMBL" id="TVM32252.1"/>
    </source>
</evidence>
<reference evidence="11 12" key="1">
    <citation type="submission" date="2018-06" db="EMBL/GenBank/DDBJ databases">
        <title>Complete genome of Desulfovibrio marinus P48SEP.</title>
        <authorList>
            <person name="Crispim J.S."/>
            <person name="Vidigal P.M.P."/>
            <person name="Silva L.C.F."/>
            <person name="Araujo L.C."/>
            <person name="Laguardia C.N."/>
            <person name="Dias R.S."/>
            <person name="Sousa M.P."/>
            <person name="Paula S.O."/>
            <person name="Silva C."/>
        </authorList>
    </citation>
    <scope>NUCLEOTIDE SEQUENCE [LARGE SCALE GENOMIC DNA]</scope>
    <source>
        <strain evidence="11 12">P48SEP</strain>
    </source>
</reference>
<dbReference type="Gene3D" id="2.20.25.90">
    <property type="entry name" value="ADC-like domains"/>
    <property type="match status" value="1"/>
</dbReference>
<evidence type="ECO:0000256" key="2">
    <source>
        <dbReference type="ARBA" id="ARBA00004418"/>
    </source>
</evidence>
<protein>
    <recommendedName>
        <fullName evidence="10">4Fe-4S Mo/W bis-MGD-type domain-containing protein</fullName>
    </recommendedName>
</protein>
<dbReference type="PANTHER" id="PTHR43598:SF1">
    <property type="entry name" value="FORMATE DEHYDROGENASE-O MAJOR SUBUNIT"/>
    <property type="match status" value="1"/>
</dbReference>
<sequence length="199" mass="21864">MFGGAQAKEDIMELKRRTFLKLTGAGVACASLGQLGLNLAPSEAYAADLKIDGAKEVITVCPFCSVSCHLVAYVKDGELVGTEGDPDYPINQGALCAKGAAMLSMTRNDDRLKKPLYRAPNSEEWVEKDWDWTLERIAQLVKNTRDKNLREKNDAGDTVNRLDGMFVLGTSHADNEECALIHQAMRSLGVVHMDHQARI</sequence>
<dbReference type="AlphaFoldDB" id="A0A6P1ZHJ2"/>
<evidence type="ECO:0000313" key="12">
    <source>
        <dbReference type="Proteomes" id="UP000434052"/>
    </source>
</evidence>
<dbReference type="GO" id="GO:0030151">
    <property type="term" value="F:molybdenum ion binding"/>
    <property type="evidence" value="ECO:0007669"/>
    <property type="project" value="TreeGrafter"/>
</dbReference>
<dbReference type="NCBIfam" id="TIGR01409">
    <property type="entry name" value="TAT_signal_seq"/>
    <property type="match status" value="1"/>
</dbReference>
<comment type="caution">
    <text evidence="11">The sequence shown here is derived from an EMBL/GenBank/DDBJ whole genome shotgun (WGS) entry which is preliminary data.</text>
</comment>
<keyword evidence="5" id="KW-0004">4Fe-4S</keyword>